<feature type="domain" description="Penicillin-binding protein transpeptidase" evidence="2">
    <location>
        <begin position="97"/>
        <end position="281"/>
    </location>
</feature>
<dbReference type="Proteomes" id="UP000678016">
    <property type="component" value="Chromosome"/>
</dbReference>
<evidence type="ECO:0000313" key="3">
    <source>
        <dbReference type="EMBL" id="QUX28219.1"/>
    </source>
</evidence>
<gene>
    <name evidence="3" type="ORF">KGD83_23650</name>
</gene>
<dbReference type="Pfam" id="PF00905">
    <property type="entry name" value="Transpeptidase"/>
    <property type="match status" value="1"/>
</dbReference>
<keyword evidence="4" id="KW-1185">Reference proteome</keyword>
<evidence type="ECO:0000259" key="2">
    <source>
        <dbReference type="Pfam" id="PF00905"/>
    </source>
</evidence>
<dbReference type="InterPro" id="IPR001460">
    <property type="entry name" value="PCN-bd_Tpept"/>
</dbReference>
<protein>
    <submittedName>
        <fullName evidence="3">Class D beta-lactamase</fullName>
    </submittedName>
</protein>
<reference evidence="4" key="1">
    <citation type="submission" date="2021-05" db="EMBL/GenBank/DDBJ databases">
        <title>Direct Submission.</title>
        <authorList>
            <person name="Li K."/>
            <person name="Gao J."/>
        </authorList>
    </citation>
    <scope>NUCLEOTIDE SEQUENCE [LARGE SCALE GENOMIC DNA]</scope>
    <source>
        <strain evidence="4">HDS12</strain>
    </source>
</reference>
<dbReference type="SUPFAM" id="SSF56601">
    <property type="entry name" value="beta-lactamase/transpeptidase-like"/>
    <property type="match status" value="1"/>
</dbReference>
<accession>A0ABX8C1E5</accession>
<name>A0ABX8C1E5_9ACTN</name>
<evidence type="ECO:0000313" key="4">
    <source>
        <dbReference type="Proteomes" id="UP000678016"/>
    </source>
</evidence>
<feature type="signal peptide" evidence="1">
    <location>
        <begin position="1"/>
        <end position="30"/>
    </location>
</feature>
<proteinExistence type="predicted"/>
<organism evidence="3 4">
    <name type="scientific">Nocardiopsis akebiae</name>
    <dbReference type="NCBI Taxonomy" id="2831968"/>
    <lineage>
        <taxon>Bacteria</taxon>
        <taxon>Bacillati</taxon>
        <taxon>Actinomycetota</taxon>
        <taxon>Actinomycetes</taxon>
        <taxon>Streptosporangiales</taxon>
        <taxon>Nocardiopsidaceae</taxon>
        <taxon>Nocardiopsis</taxon>
    </lineage>
</organism>
<dbReference type="Gene3D" id="3.40.710.10">
    <property type="entry name" value="DD-peptidase/beta-lactamase superfamily"/>
    <property type="match status" value="1"/>
</dbReference>
<keyword evidence="1" id="KW-0732">Signal</keyword>
<dbReference type="InterPro" id="IPR012338">
    <property type="entry name" value="Beta-lactam/transpept-like"/>
</dbReference>
<dbReference type="RefSeq" id="WP_212641230.1">
    <property type="nucleotide sequence ID" value="NZ_CP074132.1"/>
</dbReference>
<sequence>MRTDTGRAARAARSLAAGCALSLAAGTGCAGAVDGARGPDGNAREGAEAGPPPLTRGDLAAVEREDLEAVFADAGVEGTFVLHDVMEREATVVEPELARERAVPASTFDLVSTLVGLQTGAVGDVDEVVPDGAGSQSVDRRERDTALREALPTSNVPVYREVARRVGHGPMAAWVDRLDYGNRSVGDAQALDRFWLEGPLEISAMEQTDFLARLARDELPVDDAHQEAVRGLAALEEGDGYSLHAKAGWGAEAGSAPGWWVGWVESGEDLYTFALRVEPEGDPDAGLSESLGREMLVELEVLPEEERTV</sequence>
<dbReference type="EMBL" id="CP074132">
    <property type="protein sequence ID" value="QUX28219.1"/>
    <property type="molecule type" value="Genomic_DNA"/>
</dbReference>
<evidence type="ECO:0000256" key="1">
    <source>
        <dbReference type="SAM" id="SignalP"/>
    </source>
</evidence>
<dbReference type="PROSITE" id="PS51257">
    <property type="entry name" value="PROKAR_LIPOPROTEIN"/>
    <property type="match status" value="1"/>
</dbReference>
<feature type="chain" id="PRO_5046405539" evidence="1">
    <location>
        <begin position="31"/>
        <end position="309"/>
    </location>
</feature>